<name>A0A482PH21_CITRO</name>
<organism evidence="1">
    <name type="scientific">Citrobacter rodentium</name>
    <dbReference type="NCBI Taxonomy" id="67825"/>
    <lineage>
        <taxon>Bacteria</taxon>
        <taxon>Pseudomonadati</taxon>
        <taxon>Pseudomonadota</taxon>
        <taxon>Gammaproteobacteria</taxon>
        <taxon>Enterobacterales</taxon>
        <taxon>Enterobacteriaceae</taxon>
        <taxon>Citrobacter</taxon>
    </lineage>
</organism>
<protein>
    <submittedName>
        <fullName evidence="1">Uncharacterized protein</fullName>
    </submittedName>
</protein>
<gene>
    <name evidence="1" type="ORF">E2R62_14775</name>
</gene>
<dbReference type="EMBL" id="CP038008">
    <property type="protein sequence ID" value="QBY29981.1"/>
    <property type="molecule type" value="Genomic_DNA"/>
</dbReference>
<dbReference type="AlphaFoldDB" id="A0A482PH21"/>
<evidence type="ECO:0000313" key="1">
    <source>
        <dbReference type="EMBL" id="QBY29981.1"/>
    </source>
</evidence>
<accession>A0A482PH21</accession>
<proteinExistence type="predicted"/>
<sequence length="110" mass="12481">MMPFTEKRNPQLAEAGPDQQYLAFEFTRLLEQARQDDDAGIRETSAFIARILQEKACGWLDLEDVVILLEGQREMALIRANNAQIALRSRIHATLIRLIDLALTTLLKAC</sequence>
<reference evidence="1" key="1">
    <citation type="submission" date="2019-03" db="EMBL/GenBank/DDBJ databases">
        <title>Complete genome sequence of enteropathogenic Citrobacter rodentium strain DBS100.</title>
        <authorList>
            <person name="Popov G."/>
            <person name="Fiebig A."/>
            <person name="Shideler S."/>
            <person name="Coombes B."/>
            <person name="Savchenko A."/>
        </authorList>
    </citation>
    <scope>NUCLEOTIDE SEQUENCE</scope>
    <source>
        <strain evidence="1">DBS100</strain>
    </source>
</reference>